<evidence type="ECO:0000313" key="2">
    <source>
        <dbReference type="EMBL" id="MBQ0925005.1"/>
    </source>
</evidence>
<dbReference type="Gene3D" id="3.30.70.1990">
    <property type="match status" value="1"/>
</dbReference>
<dbReference type="Proteomes" id="UP000674084">
    <property type="component" value="Unassembled WGS sequence"/>
</dbReference>
<dbReference type="RefSeq" id="WP_210970400.1">
    <property type="nucleotide sequence ID" value="NZ_JAGPXE010000005.1"/>
</dbReference>
<keyword evidence="3" id="KW-1185">Reference proteome</keyword>
<dbReference type="EMBL" id="JAGPXE010000005">
    <property type="protein sequence ID" value="MBQ0925005.1"/>
    <property type="molecule type" value="Genomic_DNA"/>
</dbReference>
<dbReference type="SUPFAM" id="SSF51905">
    <property type="entry name" value="FAD/NAD(P)-binding domain"/>
    <property type="match status" value="1"/>
</dbReference>
<evidence type="ECO:0000259" key="1">
    <source>
        <dbReference type="Pfam" id="PF01593"/>
    </source>
</evidence>
<sequence>MSRERVAVVGAGVSGLTAAHLLSRAHDVVLFEGEDRLGGHAHTHDVRTADGRVIAVDSGFIVHNERTYPQLLRLFAELGVSTRDTEMSMSVRCRGCGLEYAGAKRLGGLFPRAQNLRDLRYLRTLSQVRRFHRQAGELLDRPGGDQRTLAEFLAHGGYTRHFTEHFAIPLVSAVWSAGPATSGRYPARYLFEFLRHHGMLSIGGSPAWRTVVGGSREYVRLVAERLRAVRTATPVRAVRRLADRVEVRSAADEVHEFDRVVVATHADQALRLLAEPTAAQRRALGAFEYSENATLLHTDASVLPATRGARASWNYLKNACTGDSGGARISYDMNRLMGLAEPADHVVTLNGSADVDPGSVLAEMHYRHPIFTPDSVAAQEELPSIGDDRVRFAGAYHGWGFHEDGCLSGVRAATALGSGW</sequence>
<dbReference type="PANTHER" id="PTHR42923:SF17">
    <property type="entry name" value="AMINE OXIDASE DOMAIN-CONTAINING PROTEIN"/>
    <property type="match status" value="1"/>
</dbReference>
<gene>
    <name evidence="2" type="ORF">KBO27_13715</name>
</gene>
<dbReference type="InterPro" id="IPR050464">
    <property type="entry name" value="Zeta_carotene_desat/Oxidored"/>
</dbReference>
<evidence type="ECO:0000313" key="3">
    <source>
        <dbReference type="Proteomes" id="UP000674084"/>
    </source>
</evidence>
<dbReference type="Gene3D" id="3.50.50.60">
    <property type="entry name" value="FAD/NAD(P)-binding domain"/>
    <property type="match status" value="1"/>
</dbReference>
<dbReference type="InterPro" id="IPR002937">
    <property type="entry name" value="Amino_oxidase"/>
</dbReference>
<feature type="domain" description="Amine oxidase" evidence="1">
    <location>
        <begin position="13"/>
        <end position="289"/>
    </location>
</feature>
<comment type="caution">
    <text evidence="2">The sequence shown here is derived from an EMBL/GenBank/DDBJ whole genome shotgun (WGS) entry which is preliminary data.</text>
</comment>
<organism evidence="2 3">
    <name type="scientific">Saccharopolyspora endophytica</name>
    <dbReference type="NCBI Taxonomy" id="543886"/>
    <lineage>
        <taxon>Bacteria</taxon>
        <taxon>Bacillati</taxon>
        <taxon>Actinomycetota</taxon>
        <taxon>Actinomycetes</taxon>
        <taxon>Pseudonocardiales</taxon>
        <taxon>Pseudonocardiaceae</taxon>
        <taxon>Saccharopolyspora</taxon>
    </lineage>
</organism>
<dbReference type="PANTHER" id="PTHR42923">
    <property type="entry name" value="PROTOPORPHYRINOGEN OXIDASE"/>
    <property type="match status" value="1"/>
</dbReference>
<accession>A0ABS5DFM4</accession>
<protein>
    <submittedName>
        <fullName evidence="2">FAD-dependent oxidoreductase</fullName>
    </submittedName>
</protein>
<name>A0ABS5DFM4_9PSEU</name>
<proteinExistence type="predicted"/>
<dbReference type="Pfam" id="PF01593">
    <property type="entry name" value="Amino_oxidase"/>
    <property type="match status" value="1"/>
</dbReference>
<reference evidence="2 3" key="1">
    <citation type="submission" date="2021-04" db="EMBL/GenBank/DDBJ databases">
        <title>Whole-genome sequencing of Saccharopolyspora endophytica KCTC 19397.</title>
        <authorList>
            <person name="Ay H."/>
            <person name="Saygin H."/>
            <person name="Sahin N."/>
        </authorList>
    </citation>
    <scope>NUCLEOTIDE SEQUENCE [LARGE SCALE GENOMIC DNA]</scope>
    <source>
        <strain evidence="2 3">KCTC 19397</strain>
    </source>
</reference>
<dbReference type="Gene3D" id="1.10.405.20">
    <property type="match status" value="1"/>
</dbReference>
<dbReference type="InterPro" id="IPR036188">
    <property type="entry name" value="FAD/NAD-bd_sf"/>
</dbReference>